<evidence type="ECO:0000313" key="3">
    <source>
        <dbReference type="EMBL" id="AFC84593.1"/>
    </source>
</evidence>
<reference evidence="3" key="1">
    <citation type="submission" date="2012-02" db="EMBL/GenBank/DDBJ databases">
        <title>The complete genome of Frateuria aurantia DSM 6220.</title>
        <authorList>
            <consortium name="US DOE Joint Genome Institute (JGI-PGF)"/>
            <person name="Lucas S."/>
            <person name="Copeland A."/>
            <person name="Lapidus A."/>
            <person name="Glavina del Rio T."/>
            <person name="Dalin E."/>
            <person name="Tice H."/>
            <person name="Bruce D."/>
            <person name="Goodwin L."/>
            <person name="Pitluck S."/>
            <person name="Peters L."/>
            <person name="Ovchinnikova G."/>
            <person name="Teshima H."/>
            <person name="Kyrpides N."/>
            <person name="Mavromatis K."/>
            <person name="Ivanova N."/>
            <person name="Brettin T."/>
            <person name="Detter J.C."/>
            <person name="Han C."/>
            <person name="Larimer F."/>
            <person name="Land M."/>
            <person name="Hauser L."/>
            <person name="Markowitz V."/>
            <person name="Cheng J.-F."/>
            <person name="Hugenholtz P."/>
            <person name="Woyke T."/>
            <person name="Wu D."/>
            <person name="Brambilla E."/>
            <person name="Klenk H.-P."/>
            <person name="Eisen J.A."/>
        </authorList>
    </citation>
    <scope>NUCLEOTIDE SEQUENCE</scope>
    <source>
        <strain evidence="3">DSM 6220</strain>
    </source>
</reference>
<dbReference type="PANTHER" id="PTHR48081">
    <property type="entry name" value="AB HYDROLASE SUPERFAMILY PROTEIN C4A8.06C"/>
    <property type="match status" value="1"/>
</dbReference>
<dbReference type="OrthoDB" id="9806180at2"/>
<dbReference type="KEGG" id="fau:Fraau_0093"/>
<accession>H8KZT2</accession>
<dbReference type="PANTHER" id="PTHR48081:SF8">
    <property type="entry name" value="ALPHA_BETA HYDROLASE FOLD-3 DOMAIN-CONTAINING PROTEIN-RELATED"/>
    <property type="match status" value="1"/>
</dbReference>
<evidence type="ECO:0000313" key="4">
    <source>
        <dbReference type="Proteomes" id="UP000005234"/>
    </source>
</evidence>
<proteinExistence type="predicted"/>
<name>H8KZT2_FRAAD</name>
<dbReference type="AlphaFoldDB" id="H8KZT2"/>
<dbReference type="InterPro" id="IPR050300">
    <property type="entry name" value="GDXG_lipolytic_enzyme"/>
</dbReference>
<dbReference type="Gene3D" id="3.40.50.1820">
    <property type="entry name" value="alpha/beta hydrolase"/>
    <property type="match status" value="1"/>
</dbReference>
<sequence>MSLRLHLVKFVYLLLLPRLAQDRGDIVRSRAQLEHISRCRTPPDADRRHEILGKVPCTTFTTGTPDPAAIIFYMHGGGHVLGSPATHARMLFRIARACGLELVASDHRLAPEAPFPAGYHDVLAAYQALLASGRGQGRIILMGDSAGGNLVFALLHTLCAQGRPPLAAVALSPWTELGSTERPRRRQGRRELRHVSTIMQRLIQAYVPDRPRDDPLISPIHGDFHGAPPVLIQASASEPLHHDAELITAHLRSFGTAVTLQTWPHAIHVFQALAPWLPEAGQAITQIGYFVRTTISRSATPPASQIRHEH</sequence>
<gene>
    <name evidence="3" type="ordered locus">Fraau_0093</name>
</gene>
<evidence type="ECO:0000256" key="1">
    <source>
        <dbReference type="ARBA" id="ARBA00022801"/>
    </source>
</evidence>
<dbReference type="InterPro" id="IPR029058">
    <property type="entry name" value="AB_hydrolase_fold"/>
</dbReference>
<dbReference type="EMBL" id="CP003350">
    <property type="protein sequence ID" value="AFC84593.1"/>
    <property type="molecule type" value="Genomic_DNA"/>
</dbReference>
<evidence type="ECO:0000259" key="2">
    <source>
        <dbReference type="Pfam" id="PF07859"/>
    </source>
</evidence>
<keyword evidence="4" id="KW-1185">Reference proteome</keyword>
<protein>
    <submittedName>
        <fullName evidence="3">Esterase/lipase</fullName>
    </submittedName>
</protein>
<dbReference type="STRING" id="767434.Fraau_0093"/>
<dbReference type="RefSeq" id="WP_014401599.1">
    <property type="nucleotide sequence ID" value="NC_017033.1"/>
</dbReference>
<dbReference type="SUPFAM" id="SSF53474">
    <property type="entry name" value="alpha/beta-Hydrolases"/>
    <property type="match status" value="1"/>
</dbReference>
<organism evidence="3 4">
    <name type="scientific">Frateuria aurantia (strain ATCC 33424 / DSM 6220 / KCTC 2777 / LMG 1558 / NBRC 3245 / NCIMB 13370)</name>
    <name type="common">Acetobacter aurantius</name>
    <dbReference type="NCBI Taxonomy" id="767434"/>
    <lineage>
        <taxon>Bacteria</taxon>
        <taxon>Pseudomonadati</taxon>
        <taxon>Pseudomonadota</taxon>
        <taxon>Gammaproteobacteria</taxon>
        <taxon>Lysobacterales</taxon>
        <taxon>Rhodanobacteraceae</taxon>
        <taxon>Frateuria</taxon>
    </lineage>
</organism>
<dbReference type="InterPro" id="IPR013094">
    <property type="entry name" value="AB_hydrolase_3"/>
</dbReference>
<dbReference type="HOGENOM" id="CLU_012494_13_1_6"/>
<dbReference type="Proteomes" id="UP000005234">
    <property type="component" value="Chromosome"/>
</dbReference>
<dbReference type="eggNOG" id="COG0657">
    <property type="taxonomic scope" value="Bacteria"/>
</dbReference>
<dbReference type="GO" id="GO:0016787">
    <property type="term" value="F:hydrolase activity"/>
    <property type="evidence" value="ECO:0007669"/>
    <property type="project" value="UniProtKB-KW"/>
</dbReference>
<keyword evidence="1" id="KW-0378">Hydrolase</keyword>
<dbReference type="Pfam" id="PF07859">
    <property type="entry name" value="Abhydrolase_3"/>
    <property type="match status" value="1"/>
</dbReference>
<feature type="domain" description="Alpha/beta hydrolase fold-3" evidence="2">
    <location>
        <begin position="71"/>
        <end position="271"/>
    </location>
</feature>